<sequence length="83" mass="9885">MPASKEEIRLSNRTDRWRFMCPNGHRSWEPTNNHFWCQQCARSYDEDVEPEFDALHDLKTGEEIHRDELVLRQGNTLEVRGKA</sequence>
<gene>
    <name evidence="1" type="ORF">SAMN04488556_0697</name>
</gene>
<dbReference type="OrthoDB" id="191232at2157"/>
<evidence type="ECO:0000313" key="1">
    <source>
        <dbReference type="EMBL" id="SFS42002.1"/>
    </source>
</evidence>
<keyword evidence="2" id="KW-1185">Reference proteome</keyword>
<dbReference type="AlphaFoldDB" id="A0A1I6PP61"/>
<dbReference type="EMBL" id="FOZS01000001">
    <property type="protein sequence ID" value="SFS42002.1"/>
    <property type="molecule type" value="Genomic_DNA"/>
</dbReference>
<proteinExistence type="predicted"/>
<reference evidence="2" key="1">
    <citation type="submission" date="2016-10" db="EMBL/GenBank/DDBJ databases">
        <authorList>
            <person name="Varghese N."/>
            <person name="Submissions S."/>
        </authorList>
    </citation>
    <scope>NUCLEOTIDE SEQUENCE [LARGE SCALE GENOMIC DNA]</scope>
    <source>
        <strain evidence="2">DSM 22427</strain>
    </source>
</reference>
<evidence type="ECO:0000313" key="2">
    <source>
        <dbReference type="Proteomes" id="UP000199199"/>
    </source>
</evidence>
<protein>
    <submittedName>
        <fullName evidence="1">Uncharacterized protein</fullName>
    </submittedName>
</protein>
<dbReference type="RefSeq" id="WP_092901582.1">
    <property type="nucleotide sequence ID" value="NZ_FOZS01000001.1"/>
</dbReference>
<organism evidence="1 2">
    <name type="scientific">Halostagnicola kamekurae</name>
    <dbReference type="NCBI Taxonomy" id="619731"/>
    <lineage>
        <taxon>Archaea</taxon>
        <taxon>Methanobacteriati</taxon>
        <taxon>Methanobacteriota</taxon>
        <taxon>Stenosarchaea group</taxon>
        <taxon>Halobacteria</taxon>
        <taxon>Halobacteriales</taxon>
        <taxon>Natrialbaceae</taxon>
        <taxon>Halostagnicola</taxon>
    </lineage>
</organism>
<name>A0A1I6PP61_9EURY</name>
<accession>A0A1I6PP61</accession>
<dbReference type="Proteomes" id="UP000199199">
    <property type="component" value="Unassembled WGS sequence"/>
</dbReference>